<evidence type="ECO:0000313" key="7">
    <source>
        <dbReference type="EMBL" id="PLM55669.1"/>
    </source>
</evidence>
<dbReference type="PANTHER" id="PTHR21716:SF4">
    <property type="entry name" value="TRANSMEMBRANE PROTEIN 245"/>
    <property type="match status" value="1"/>
</dbReference>
<reference evidence="7 8" key="1">
    <citation type="submission" date="2017-11" db="EMBL/GenBank/DDBJ databases">
        <authorList>
            <person name="Han C.G."/>
        </authorList>
    </citation>
    <scope>NUCLEOTIDE SEQUENCE [LARGE SCALE GENOMIC DNA]</scope>
    <source>
        <strain evidence="7 8">A2</strain>
    </source>
</reference>
<dbReference type="Pfam" id="PF01594">
    <property type="entry name" value="AI-2E_transport"/>
    <property type="match status" value="1"/>
</dbReference>
<dbReference type="GO" id="GO:0016020">
    <property type="term" value="C:membrane"/>
    <property type="evidence" value="ECO:0007669"/>
    <property type="project" value="UniProtKB-SubCell"/>
</dbReference>
<dbReference type="Proteomes" id="UP000234661">
    <property type="component" value="Unassembled WGS sequence"/>
</dbReference>
<gene>
    <name evidence="7" type="ORF">CWM85_22000</name>
</gene>
<evidence type="ECO:0000256" key="3">
    <source>
        <dbReference type="ARBA" id="ARBA00022692"/>
    </source>
</evidence>
<evidence type="ECO:0000256" key="4">
    <source>
        <dbReference type="ARBA" id="ARBA00022989"/>
    </source>
</evidence>
<protein>
    <submittedName>
        <fullName evidence="7">AI-2E family transporter</fullName>
    </submittedName>
</protein>
<evidence type="ECO:0000256" key="6">
    <source>
        <dbReference type="SAM" id="Phobius"/>
    </source>
</evidence>
<dbReference type="AlphaFoldDB" id="A0A2J4YY66"/>
<feature type="transmembrane region" description="Helical" evidence="6">
    <location>
        <begin position="7"/>
        <end position="24"/>
    </location>
</feature>
<evidence type="ECO:0000256" key="1">
    <source>
        <dbReference type="ARBA" id="ARBA00004141"/>
    </source>
</evidence>
<proteinExistence type="inferred from homology"/>
<comment type="caution">
    <text evidence="7">The sequence shown here is derived from an EMBL/GenBank/DDBJ whole genome shotgun (WGS) entry which is preliminary data.</text>
</comment>
<evidence type="ECO:0000313" key="8">
    <source>
        <dbReference type="Proteomes" id="UP000234661"/>
    </source>
</evidence>
<dbReference type="PANTHER" id="PTHR21716">
    <property type="entry name" value="TRANSMEMBRANE PROTEIN"/>
    <property type="match status" value="1"/>
</dbReference>
<feature type="transmembrane region" description="Helical" evidence="6">
    <location>
        <begin position="70"/>
        <end position="93"/>
    </location>
</feature>
<keyword evidence="5 6" id="KW-0472">Membrane</keyword>
<comment type="subcellular location">
    <subcellularLocation>
        <location evidence="1">Membrane</location>
        <topology evidence="1">Multi-pass membrane protein</topology>
    </subcellularLocation>
</comment>
<comment type="similarity">
    <text evidence="2">Belongs to the autoinducer-2 exporter (AI-2E) (TC 2.A.86) family.</text>
</comment>
<name>A0A2J4YY66_9ENTR</name>
<feature type="non-terminal residue" evidence="7">
    <location>
        <position position="1"/>
    </location>
</feature>
<dbReference type="EMBL" id="PIET01000776">
    <property type="protein sequence ID" value="PLM55669.1"/>
    <property type="molecule type" value="Genomic_DNA"/>
</dbReference>
<reference evidence="7 8" key="2">
    <citation type="submission" date="2018-01" db="EMBL/GenBank/DDBJ databases">
        <title>Genomic study of Klebsiella pneumoniae.</title>
        <authorList>
            <person name="Yang Y."/>
            <person name="Bicalho R."/>
        </authorList>
    </citation>
    <scope>NUCLEOTIDE SEQUENCE [LARGE SCALE GENOMIC DNA]</scope>
    <source>
        <strain evidence="7 8">A2</strain>
    </source>
</reference>
<sequence>IPAVGSAIIWVPAAIYLFATGQLWQGAFVVGFFVIIVGLVDNILRPLLVGKDTKMPDYLILITTIGGMEIYGINGFVIGPLIAALFIACWNLLSGRDHAGNIDELDEDFLEEGKNHEE</sequence>
<keyword evidence="3 6" id="KW-0812">Transmembrane</keyword>
<feature type="transmembrane region" description="Helical" evidence="6">
    <location>
        <begin position="30"/>
        <end position="49"/>
    </location>
</feature>
<evidence type="ECO:0000256" key="5">
    <source>
        <dbReference type="ARBA" id="ARBA00023136"/>
    </source>
</evidence>
<evidence type="ECO:0000256" key="2">
    <source>
        <dbReference type="ARBA" id="ARBA00009773"/>
    </source>
</evidence>
<organism evidence="7 8">
    <name type="scientific">Klebsiella michiganensis</name>
    <dbReference type="NCBI Taxonomy" id="1134687"/>
    <lineage>
        <taxon>Bacteria</taxon>
        <taxon>Pseudomonadati</taxon>
        <taxon>Pseudomonadota</taxon>
        <taxon>Gammaproteobacteria</taxon>
        <taxon>Enterobacterales</taxon>
        <taxon>Enterobacteriaceae</taxon>
        <taxon>Klebsiella/Raoultella group</taxon>
        <taxon>Klebsiella</taxon>
    </lineage>
</organism>
<accession>A0A2J4YY66</accession>
<keyword evidence="4 6" id="KW-1133">Transmembrane helix</keyword>
<dbReference type="InterPro" id="IPR002549">
    <property type="entry name" value="AI-2E-like"/>
</dbReference>